<organism evidence="5 6">
    <name type="scientific">Holothuria leucospilota</name>
    <name type="common">Black long sea cucumber</name>
    <name type="synonym">Mertensiothuria leucospilota</name>
    <dbReference type="NCBI Taxonomy" id="206669"/>
    <lineage>
        <taxon>Eukaryota</taxon>
        <taxon>Metazoa</taxon>
        <taxon>Echinodermata</taxon>
        <taxon>Eleutherozoa</taxon>
        <taxon>Echinozoa</taxon>
        <taxon>Holothuroidea</taxon>
        <taxon>Aspidochirotacea</taxon>
        <taxon>Aspidochirotida</taxon>
        <taxon>Holothuriidae</taxon>
        <taxon>Holothuria</taxon>
    </lineage>
</organism>
<evidence type="ECO:0000313" key="6">
    <source>
        <dbReference type="Proteomes" id="UP001152320"/>
    </source>
</evidence>
<feature type="region of interest" description="Disordered" evidence="1">
    <location>
        <begin position="467"/>
        <end position="494"/>
    </location>
</feature>
<feature type="domain" description="TB" evidence="4">
    <location>
        <begin position="800"/>
        <end position="848"/>
    </location>
</feature>
<dbReference type="Proteomes" id="UP001152320">
    <property type="component" value="Chromosome 2"/>
</dbReference>
<proteinExistence type="predicted"/>
<feature type="domain" description="Fibronectin type-III" evidence="3">
    <location>
        <begin position="281"/>
        <end position="379"/>
    </location>
</feature>
<keyword evidence="2" id="KW-0472">Membrane</keyword>
<feature type="region of interest" description="Disordered" evidence="1">
    <location>
        <begin position="942"/>
        <end position="961"/>
    </location>
</feature>
<feature type="domain" description="Fibronectin type-III" evidence="3">
    <location>
        <begin position="697"/>
        <end position="795"/>
    </location>
</feature>
<dbReference type="InterPro" id="IPR036116">
    <property type="entry name" value="FN3_sf"/>
</dbReference>
<feature type="domain" description="Fibronectin type-III" evidence="3">
    <location>
        <begin position="177"/>
        <end position="275"/>
    </location>
</feature>
<feature type="region of interest" description="Disordered" evidence="1">
    <location>
        <begin position="2141"/>
        <end position="2163"/>
    </location>
</feature>
<dbReference type="Gene3D" id="2.60.40.10">
    <property type="entry name" value="Immunoglobulins"/>
    <property type="match status" value="14"/>
</dbReference>
<name>A0A9Q1CLY7_HOLLE</name>
<feature type="region of interest" description="Disordered" evidence="1">
    <location>
        <begin position="571"/>
        <end position="598"/>
    </location>
</feature>
<feature type="domain" description="Fibronectin type-III" evidence="3">
    <location>
        <begin position="1955"/>
        <end position="2053"/>
    </location>
</feature>
<feature type="region of interest" description="Disordered" evidence="1">
    <location>
        <begin position="363"/>
        <end position="390"/>
    </location>
</feature>
<feature type="compositionally biased region" description="Low complexity" evidence="1">
    <location>
        <begin position="942"/>
        <end position="953"/>
    </location>
</feature>
<feature type="domain" description="Fibronectin type-III" evidence="3">
    <location>
        <begin position="73"/>
        <end position="171"/>
    </location>
</feature>
<dbReference type="InterPro" id="IPR013783">
    <property type="entry name" value="Ig-like_fold"/>
</dbReference>
<evidence type="ECO:0000259" key="4">
    <source>
        <dbReference type="PROSITE" id="PS51364"/>
    </source>
</evidence>
<dbReference type="CDD" id="cd00063">
    <property type="entry name" value="FN3"/>
    <property type="match status" value="14"/>
</dbReference>
<feature type="region of interest" description="Disordered" evidence="1">
    <location>
        <begin position="675"/>
        <end position="702"/>
    </location>
</feature>
<dbReference type="OrthoDB" id="6371445at2759"/>
<feature type="transmembrane region" description="Helical" evidence="2">
    <location>
        <begin position="2594"/>
        <end position="2616"/>
    </location>
</feature>
<feature type="domain" description="Fibronectin type-III" evidence="3">
    <location>
        <begin position="385"/>
        <end position="483"/>
    </location>
</feature>
<dbReference type="SUPFAM" id="SSF49265">
    <property type="entry name" value="Fibronectin type III"/>
    <property type="match status" value="9"/>
</dbReference>
<dbReference type="InterPro" id="IPR013642">
    <property type="entry name" value="CLCA_N"/>
</dbReference>
<feature type="region of interest" description="Disordered" evidence="1">
    <location>
        <begin position="2037"/>
        <end position="2060"/>
    </location>
</feature>
<keyword evidence="2" id="KW-0812">Transmembrane</keyword>
<accession>A0A9Q1CLY7</accession>
<feature type="domain" description="Fibronectin type-III" evidence="3">
    <location>
        <begin position="2474"/>
        <end position="2573"/>
    </location>
</feature>
<dbReference type="EMBL" id="JAIZAY010000002">
    <property type="protein sequence ID" value="KAJ8047673.1"/>
    <property type="molecule type" value="Genomic_DNA"/>
</dbReference>
<feature type="region of interest" description="Disordered" evidence="1">
    <location>
        <begin position="2558"/>
        <end position="2580"/>
    </location>
</feature>
<keyword evidence="2" id="KW-1133">Transmembrane helix</keyword>
<keyword evidence="6" id="KW-1185">Reference proteome</keyword>
<reference evidence="5" key="1">
    <citation type="submission" date="2021-10" db="EMBL/GenBank/DDBJ databases">
        <title>Tropical sea cucumber genome reveals ecological adaptation and Cuvierian tubules defense mechanism.</title>
        <authorList>
            <person name="Chen T."/>
        </authorList>
    </citation>
    <scope>NUCLEOTIDE SEQUENCE</scope>
    <source>
        <strain evidence="5">Nanhai2018</strain>
        <tissue evidence="5">Muscle</tissue>
    </source>
</reference>
<dbReference type="PANTHER" id="PTHR26391:SF18">
    <property type="entry name" value="PROTEIN KINASE RECEPTOR TIE-1, PUTATIVE-RELATED"/>
    <property type="match status" value="1"/>
</dbReference>
<evidence type="ECO:0000256" key="2">
    <source>
        <dbReference type="SAM" id="Phobius"/>
    </source>
</evidence>
<protein>
    <submittedName>
        <fullName evidence="5">Fibronectin type III domain-containing protein 3B</fullName>
    </submittedName>
</protein>
<feature type="domain" description="Fibronectin type-III" evidence="3">
    <location>
        <begin position="2371"/>
        <end position="2469"/>
    </location>
</feature>
<dbReference type="InterPro" id="IPR003961">
    <property type="entry name" value="FN3_dom"/>
</dbReference>
<feature type="domain" description="Fibronectin type-III" evidence="3">
    <location>
        <begin position="489"/>
        <end position="587"/>
    </location>
</feature>
<dbReference type="InterPro" id="IPR017878">
    <property type="entry name" value="TB_dom"/>
</dbReference>
<evidence type="ECO:0000313" key="5">
    <source>
        <dbReference type="EMBL" id="KAJ8047673.1"/>
    </source>
</evidence>
<feature type="region of interest" description="Disordered" evidence="1">
    <location>
        <begin position="2245"/>
        <end position="2268"/>
    </location>
</feature>
<feature type="domain" description="Fibronectin type-III" evidence="3">
    <location>
        <begin position="2267"/>
        <end position="2365"/>
    </location>
</feature>
<feature type="domain" description="Fibronectin type-III" evidence="3">
    <location>
        <begin position="593"/>
        <end position="691"/>
    </location>
</feature>
<feature type="domain" description="Fibronectin type-III" evidence="3">
    <location>
        <begin position="2163"/>
        <end position="2261"/>
    </location>
</feature>
<dbReference type="SMART" id="SM00060">
    <property type="entry name" value="FN3"/>
    <property type="match status" value="14"/>
</dbReference>
<feature type="region of interest" description="Disordered" evidence="1">
    <location>
        <begin position="259"/>
        <end position="286"/>
    </location>
</feature>
<dbReference type="PANTHER" id="PTHR26391">
    <property type="entry name" value="INACTIVE TYROSINE-PROTEIN KINASE 7"/>
    <property type="match status" value="1"/>
</dbReference>
<dbReference type="PROSITE" id="PS51364">
    <property type="entry name" value="TB"/>
    <property type="match status" value="1"/>
</dbReference>
<dbReference type="Pfam" id="PF00041">
    <property type="entry name" value="fn3"/>
    <property type="match status" value="14"/>
</dbReference>
<evidence type="ECO:0000256" key="1">
    <source>
        <dbReference type="SAM" id="MobiDB-lite"/>
    </source>
</evidence>
<feature type="domain" description="Fibronectin type-III" evidence="3">
    <location>
        <begin position="2059"/>
        <end position="2157"/>
    </location>
</feature>
<dbReference type="PROSITE" id="PS50853">
    <property type="entry name" value="FN3"/>
    <property type="match status" value="14"/>
</dbReference>
<gene>
    <name evidence="5" type="ORF">HOLleu_06724</name>
</gene>
<evidence type="ECO:0000259" key="3">
    <source>
        <dbReference type="PROSITE" id="PS50853"/>
    </source>
</evidence>
<sequence>MGGNYSITVKAKGESGKAKWNKEGLQPSGILPEEIDAWRLFANPVVLGQDESFERSPREIILEVYIYAPSYGENRSIEFSDVTPTSINVSWPAWDQATDVGSGPISEYQIQIREAGETDFRAISVGTSLYYLFQNLTEDTTYEFRVVIFRDHATHGEGPPSSVQSQRTLPKPPSYGENRPIEFSDVTPTSINVSWPAWDQATDVGSGPISEYQIQIREAGETDFRAISVGTSLYYLFQNLTEDTTYEFRVVIFRDHATHGEGPPSSVQSQRTLPKPPSYGENRPIEFSDVTPTSINVSWPAWDQATDVGSGPISEYQIQIREAGETDFRAISVGTSLYYLFQNLTEDTTYEFRVVIFRDHATHGEGPPSSVQSQRTLPKPPSYGENRPIEFSDVTPTSINVSWPAWDQATDVGSGPISEYQIQIREAGETDFRAISVGTSLYYLFQNLTEDTTYEFRVVIFRDHATHGEGPPSSVQSQRTLPKPPSYGENRPIEFSDVTPTSINVSWPAWDQATDVGSGPISEYQIQIREAGETDFRAISVGTSLYYLFQNLTEDTTYEFRVVIFRDHATHGEGPPSSVQSQRTLPKPPSYGENRPIEFSDVTPTSINVSWPAWDQATDVGSGPISEYQIQIREAGETDFRAISVGTSLYYLFQNLTEDTTYEFRVVIFRDHATHGEGPPSSVQSQRTLPKPPSYGENRPIEFSDVTPTSINVSWPAWDQATDVGSGPISEYQIQIREAGETDFRAISVGTSLYYLFQNLTEDTTYEFRVVIFRDHATHGEGPPSSVQSQRTLPKQKEKGICYTEVRESGRGDLSHLTCDGFSFNNITHSECCSSGGKCWSTSSCITCKDGDLKVCPHVSTRAETITTHASTYEKTSRLDEPIRQTTDPLTSRFSTTSITIDRDKTATALVTVDKTTREFMPDTPTVPEITTKHTSADVETTQLDETTRQTTDPPTSKLPMTSSRIKLEKTTRMTILDTKTTPIEFQPDKPHTQVAYEQICKGGSHLGSHGGTMNLEIVVIAKDEIVVGQNEVHQFTQVFLGGSFAPNGIEGGCTSGDAFFIWDIGVQRGHVKSGQNSVLWEIFYLTNFADEVRGVLNKGRKGRNQGLNEQVNKFGNFLRGMVGCGAMKVQARFHSGICSVWLLCQLIVYTSSIVSTEKADGDIWGRPSITLVNGGYEGIVVAIHESVAQDDNENLVHQIKDVMTTASRHLYNATEGRTGKYFRKVSILIPPSWNTSTYMESYLVELATDRESYYRSHIRIRALRSPVERFDRLLLEVLFDVVRNEPSSLSVLEITASKVLFRPLGGVQDDFFFNGGIIGLESVGVGLPELSYDTELGIDFTCQVEPFVLQPGECGEESVFIGVAPISFHNTSCWGNPARVLVHLWGHFRWGLFDEYHHSPFNCSGAEPVDKQEHSRCTNAIGNEYFSVEVIEGISFTYPINLENVCSELSYDHRVNTTLEGDVRGSIMSVGGHEQVDEFCGNDQNSTSSFHNRNADNRQNWMCGGKSAWEVMEQHSDFSSNKEYEYVVPEFTLMVMKIRRTLVLTRDSEDIPTACQTLTNDNECYFLQSLALRESTGKIGLFFNETHYFTMDADFLRDDVHAVFSEKGKINETTEGVNFTFVLDCGLQENFPTLRLRWDRGNVTVSGLDIISSRYIDWAEKMMEIRFENSSAESVENVFINLEGSSKDMVYFELEVFLKLTHNPVTVQPYLKTSTTLDEVSSITIYASVTKQDKPILRANVWATICPPEDSCTEETLQDPVGSENFEDGIYTAVFKNFSGSGNYTIVVKAKGEIGKTRWNEKGLQPSGILPKIIDTMKLFEKPVSLDQPFERSSKEIILQVNSKVPSYGPNKSIVFSDVTPTSINVSWPRWDPATDVGSGPISGYQIQIKEVGETEFRAISAGTRLSYLFQNLTANTVYEFRVVIFRDHPTHGEGPPNSIQNKRTLTEPPSYGANKSIMFSDITPTSINVSWPAWDQTTDVGSGPISEYEIQIREAGETDFRAISVGTSLYYLFQNLTEDTEYEFRVVIFRDHATHGKGPPSSVQNQRTLPKPPSYGENLSIEFSDVTPTSINVSWPAWDQETDVGSGPISEYEIQIREAGETDFRAISVGTSLYYLFQNLTEDTEYEFRVVIFRDHATHGKGPPSSVQNQRTLPKPPSYGENMSIEFSDVTPTSINVSWPAWDQATDVGSGPISEYEIQIREAGETDFRAISVGTSLYYLFQNLTEDTEYEFRVVIFRDHATHGEGPPSRVRSQRTLPKPPSYGENMSIEFSDVTPTSINVSWPAWDQATDVGSGPISEYEIQIREAGETDFRAISVGKSLYYLFQNLTEDTTYEFRVVIFRDHATHGEGPPSSVQNQRTLPKPPSYGENKFLEFSDVTPTSINVSWPPWDQATDVGSGPISGFQIQIREAGETQFQAISVGTTLFYLFENLTEDTEYEFRVVIFRYHTTHGEGPPSSVQSQRTLPKPPSYAADNVIFFYNVTLTSISVSWPPWHSEVDVGSGPIARYQIQIKEAGKTEFRAISAGMSLYYIFENLTEDTEYEFRVVIFRDHATHGEGPPSRVRSQRTLPKPPSYGTRETLVPPTGTCSGGKLGICIAVPVCTIPLLVLITYLMKEQLFRSFRRLTYHLDQREKQELGSRTSEDALKHRIEMKMQNNALNRV</sequence>
<feature type="domain" description="Fibronectin type-III" evidence="3">
    <location>
        <begin position="1851"/>
        <end position="1951"/>
    </location>
</feature>
<feature type="region of interest" description="Disordered" evidence="1">
    <location>
        <begin position="155"/>
        <end position="182"/>
    </location>
</feature>
<comment type="caution">
    <text evidence="5">The sequence shown here is derived from an EMBL/GenBank/DDBJ whole genome shotgun (WGS) entry which is preliminary data.</text>
</comment>
<dbReference type="Pfam" id="PF08434">
    <property type="entry name" value="CLCA"/>
    <property type="match status" value="2"/>
</dbReference>